<proteinExistence type="predicted"/>
<reference evidence="1" key="1">
    <citation type="submission" date="2014-09" db="EMBL/GenBank/DDBJ databases">
        <authorList>
            <person name="Magalhaes I.L.F."/>
            <person name="Oliveira U."/>
            <person name="Santos F.R."/>
            <person name="Vidigal T.H.D.A."/>
            <person name="Brescovit A.D."/>
            <person name="Santos A.J."/>
        </authorList>
    </citation>
    <scope>NUCLEOTIDE SEQUENCE</scope>
    <source>
        <tissue evidence="1">Shoot tissue taken approximately 20 cm above the soil surface</tissue>
    </source>
</reference>
<reference evidence="1" key="2">
    <citation type="journal article" date="2015" name="Data Brief">
        <title>Shoot transcriptome of the giant reed, Arundo donax.</title>
        <authorList>
            <person name="Barrero R.A."/>
            <person name="Guerrero F.D."/>
            <person name="Moolhuijzen P."/>
            <person name="Goolsby J.A."/>
            <person name="Tidwell J."/>
            <person name="Bellgard S.E."/>
            <person name="Bellgard M.I."/>
        </authorList>
    </citation>
    <scope>NUCLEOTIDE SEQUENCE</scope>
    <source>
        <tissue evidence="1">Shoot tissue taken approximately 20 cm above the soil surface</tissue>
    </source>
</reference>
<organism evidence="1">
    <name type="scientific">Arundo donax</name>
    <name type="common">Giant reed</name>
    <name type="synonym">Donax arundinaceus</name>
    <dbReference type="NCBI Taxonomy" id="35708"/>
    <lineage>
        <taxon>Eukaryota</taxon>
        <taxon>Viridiplantae</taxon>
        <taxon>Streptophyta</taxon>
        <taxon>Embryophyta</taxon>
        <taxon>Tracheophyta</taxon>
        <taxon>Spermatophyta</taxon>
        <taxon>Magnoliopsida</taxon>
        <taxon>Liliopsida</taxon>
        <taxon>Poales</taxon>
        <taxon>Poaceae</taxon>
        <taxon>PACMAD clade</taxon>
        <taxon>Arundinoideae</taxon>
        <taxon>Arundineae</taxon>
        <taxon>Arundo</taxon>
    </lineage>
</organism>
<evidence type="ECO:0000313" key="1">
    <source>
        <dbReference type="EMBL" id="JAD69855.1"/>
    </source>
</evidence>
<accession>A0A0A9C8X3</accession>
<sequence>MESIEAPLEFPFVVFYILVYKMTSLC</sequence>
<protein>
    <submittedName>
        <fullName evidence="1">Uncharacterized protein</fullName>
    </submittedName>
</protein>
<dbReference type="AlphaFoldDB" id="A0A0A9C8X3"/>
<name>A0A0A9C8X3_ARUDO</name>
<dbReference type="EMBL" id="GBRH01228040">
    <property type="protein sequence ID" value="JAD69855.1"/>
    <property type="molecule type" value="Transcribed_RNA"/>
</dbReference>